<name>A0ABP0JE62_9DINO</name>
<reference evidence="4 5" key="1">
    <citation type="submission" date="2024-02" db="EMBL/GenBank/DDBJ databases">
        <authorList>
            <person name="Chen Y."/>
            <person name="Shah S."/>
            <person name="Dougan E. K."/>
            <person name="Thang M."/>
            <person name="Chan C."/>
        </authorList>
    </citation>
    <scope>NUCLEOTIDE SEQUENCE [LARGE SCALE GENOMIC DNA]</scope>
</reference>
<protein>
    <submittedName>
        <fullName evidence="4">5'-nucleotidase (5'-NT) (Ecto-5'-nucleotidase) (CD antigen CD73)</fullName>
    </submittedName>
</protein>
<dbReference type="InterPro" id="IPR006179">
    <property type="entry name" value="5_nucleotidase/apyrase"/>
</dbReference>
<evidence type="ECO:0000256" key="2">
    <source>
        <dbReference type="SAM" id="MobiDB-lite"/>
    </source>
</evidence>
<comment type="similarity">
    <text evidence="1">Belongs to the 5'-nucleotidase family.</text>
</comment>
<dbReference type="Proteomes" id="UP001642464">
    <property type="component" value="Unassembled WGS sequence"/>
</dbReference>
<evidence type="ECO:0000256" key="1">
    <source>
        <dbReference type="ARBA" id="ARBA00006654"/>
    </source>
</evidence>
<dbReference type="InterPro" id="IPR029052">
    <property type="entry name" value="Metallo-depent_PP-like"/>
</dbReference>
<feature type="region of interest" description="Disordered" evidence="2">
    <location>
        <begin position="349"/>
        <end position="375"/>
    </location>
</feature>
<feature type="compositionally biased region" description="Basic and acidic residues" evidence="2">
    <location>
        <begin position="674"/>
        <end position="692"/>
    </location>
</feature>
<evidence type="ECO:0000313" key="5">
    <source>
        <dbReference type="Proteomes" id="UP001642464"/>
    </source>
</evidence>
<dbReference type="SUPFAM" id="SSF55816">
    <property type="entry name" value="5'-nucleotidase (syn. UDP-sugar hydrolase), C-terminal domain"/>
    <property type="match status" value="1"/>
</dbReference>
<keyword evidence="5" id="KW-1185">Reference proteome</keyword>
<dbReference type="Gene3D" id="3.60.21.10">
    <property type="match status" value="1"/>
</dbReference>
<dbReference type="Pfam" id="PF02872">
    <property type="entry name" value="5_nucleotid_C"/>
    <property type="match status" value="1"/>
</dbReference>
<sequence length="699" mass="77008">MACFQGCWPFLRPFDNSVESRSPSLRILTANDIYRRWADRDLNAFRCSGAFVKAVRGSGVRRSEFTVVERRLRKAPRLSLTKNGGASKFVLPGDLLGGSLFANLHQGESVIDLLTRGARRLGKRVAGMNAIHVDYCVLGNHEFDFGAERTKELMNKSSFPWLGSNVRDARPPSNGHKPLFHTTLDYDVFPISVGAENRTVLVGVFGLCTAATPQLSQPGSAPGGSKQSNHVATGRWRLAAAGHDMARRHAVCIDQALTVEVNDKELAESCPGINVILGGHDHDPFFLVHRGVLIAKCGQNADHLGVLDLHLAFTGPNHSLQAEHSFQFLNTSSASADPEVAKIVEKWNAQDGEDETATRRALGSAPRSSRTNELRTRENSFGGLVADAMRWTFRHQGCQGAIINGGFVRHDRIYLPGPLTPGALGTRSQINEEMPFNKRIALQRLSGQQLRRGLEEMLRSTPTPVACFPQISEGMHLVYSPEAPAMEKIKSLKINGSEVDPQREVTRMGLLRIAVSEFYTLVAADGVTTFHDTPVLELYEGLIREAVAARTFGRLRTTSSWRAGRFLRSDGGAEWGGWAWVAQRTGWWCSSLAETLLAGEKRSSQFLGQQVSYLHEKKAWIMGPDNRAEWRFAWAHRGGRRIVQCFGPTHRATVVGDGAFWPVVPVVMAQTAEELKNEKPDGDQARSGEARRRAPPSVG</sequence>
<evidence type="ECO:0000259" key="3">
    <source>
        <dbReference type="Pfam" id="PF02872"/>
    </source>
</evidence>
<comment type="caution">
    <text evidence="4">The sequence shown here is derived from an EMBL/GenBank/DDBJ whole genome shotgun (WGS) entry which is preliminary data.</text>
</comment>
<feature type="region of interest" description="Disordered" evidence="2">
    <location>
        <begin position="674"/>
        <end position="699"/>
    </location>
</feature>
<dbReference type="Gene3D" id="3.90.780.10">
    <property type="entry name" value="5'-Nucleotidase, C-terminal domain"/>
    <property type="match status" value="1"/>
</dbReference>
<proteinExistence type="inferred from homology"/>
<dbReference type="PANTHER" id="PTHR11575:SF48">
    <property type="entry name" value="5'-NUCLEOTIDASE"/>
    <property type="match status" value="1"/>
</dbReference>
<organism evidence="4 5">
    <name type="scientific">Durusdinium trenchii</name>
    <dbReference type="NCBI Taxonomy" id="1381693"/>
    <lineage>
        <taxon>Eukaryota</taxon>
        <taxon>Sar</taxon>
        <taxon>Alveolata</taxon>
        <taxon>Dinophyceae</taxon>
        <taxon>Suessiales</taxon>
        <taxon>Symbiodiniaceae</taxon>
        <taxon>Durusdinium</taxon>
    </lineage>
</organism>
<feature type="domain" description="5'-Nucleotidase C-terminal" evidence="3">
    <location>
        <begin position="371"/>
        <end position="504"/>
    </location>
</feature>
<dbReference type="PANTHER" id="PTHR11575">
    <property type="entry name" value="5'-NUCLEOTIDASE-RELATED"/>
    <property type="match status" value="1"/>
</dbReference>
<dbReference type="InterPro" id="IPR036907">
    <property type="entry name" value="5'-Nucleotdase_C_sf"/>
</dbReference>
<gene>
    <name evidence="4" type="ORF">SCF082_LOCUS11605</name>
</gene>
<dbReference type="SUPFAM" id="SSF56300">
    <property type="entry name" value="Metallo-dependent phosphatases"/>
    <property type="match status" value="1"/>
</dbReference>
<dbReference type="InterPro" id="IPR008334">
    <property type="entry name" value="5'-Nucleotdase_C"/>
</dbReference>
<evidence type="ECO:0000313" key="4">
    <source>
        <dbReference type="EMBL" id="CAK9012664.1"/>
    </source>
</evidence>
<dbReference type="EMBL" id="CAXAMM010006891">
    <property type="protein sequence ID" value="CAK9012664.1"/>
    <property type="molecule type" value="Genomic_DNA"/>
</dbReference>
<accession>A0ABP0JE62</accession>